<name>A0A8U0SXL2_MUSPF</name>
<dbReference type="RefSeq" id="XP_004757032.1">
    <property type="nucleotide sequence ID" value="XM_004756975.3"/>
</dbReference>
<dbReference type="Proteomes" id="UP000000715">
    <property type="component" value="Unplaced"/>
</dbReference>
<dbReference type="AlphaFoldDB" id="A0A8U0SXL2"/>
<feature type="compositionally biased region" description="Low complexity" evidence="1">
    <location>
        <begin position="76"/>
        <end position="93"/>
    </location>
</feature>
<reference evidence="3" key="1">
    <citation type="submission" date="2025-08" db="UniProtKB">
        <authorList>
            <consortium name="RefSeq"/>
        </authorList>
    </citation>
    <scope>IDENTIFICATION</scope>
    <source>
        <tissue evidence="3">Brain</tissue>
    </source>
</reference>
<keyword evidence="2" id="KW-1185">Reference proteome</keyword>
<dbReference type="GeneID" id="101682792"/>
<feature type="region of interest" description="Disordered" evidence="1">
    <location>
        <begin position="73"/>
        <end position="103"/>
    </location>
</feature>
<organism evidence="2 3">
    <name type="scientific">Mustela putorius furo</name>
    <name type="common">European domestic ferret</name>
    <name type="synonym">Mustela furo</name>
    <dbReference type="NCBI Taxonomy" id="9669"/>
    <lineage>
        <taxon>Eukaryota</taxon>
        <taxon>Metazoa</taxon>
        <taxon>Chordata</taxon>
        <taxon>Craniata</taxon>
        <taxon>Vertebrata</taxon>
        <taxon>Euteleostomi</taxon>
        <taxon>Mammalia</taxon>
        <taxon>Eutheria</taxon>
        <taxon>Laurasiatheria</taxon>
        <taxon>Carnivora</taxon>
        <taxon>Caniformia</taxon>
        <taxon>Musteloidea</taxon>
        <taxon>Mustelidae</taxon>
        <taxon>Mustelinae</taxon>
        <taxon>Mustela</taxon>
    </lineage>
</organism>
<accession>A0A8U0SXL2</accession>
<feature type="compositionally biased region" description="Polar residues" evidence="1">
    <location>
        <begin position="290"/>
        <end position="300"/>
    </location>
</feature>
<dbReference type="KEGG" id="mpuf:101682792"/>
<evidence type="ECO:0000256" key="1">
    <source>
        <dbReference type="SAM" id="MobiDB-lite"/>
    </source>
</evidence>
<evidence type="ECO:0000313" key="2">
    <source>
        <dbReference type="Proteomes" id="UP000000715"/>
    </source>
</evidence>
<gene>
    <name evidence="3" type="primary">LOC101682792</name>
</gene>
<evidence type="ECO:0000313" key="3">
    <source>
        <dbReference type="RefSeq" id="XP_004757032.1"/>
    </source>
</evidence>
<proteinExistence type="predicted"/>
<dbReference type="OrthoDB" id="257992at2759"/>
<feature type="region of interest" description="Disordered" evidence="1">
    <location>
        <begin position="190"/>
        <end position="236"/>
    </location>
</feature>
<feature type="region of interest" description="Disordered" evidence="1">
    <location>
        <begin position="256"/>
        <end position="300"/>
    </location>
</feature>
<feature type="compositionally biased region" description="Basic and acidic residues" evidence="1">
    <location>
        <begin position="203"/>
        <end position="219"/>
    </location>
</feature>
<protein>
    <submittedName>
        <fullName evidence="3">Uncharacterized protein LOC101682792</fullName>
    </submittedName>
</protein>
<sequence length="300" mass="31586">MVIQFTVRSLFPVRGGETPGMGHQVPWPRHTVSSVPNCPLLLGLDKLEPRGCGRGAEAESRLPFPKHYEHGFPSIAGAAPRSRGRSASSVPRGAGPGGGGEHRWRLPGFGRTGWWGNPPGLREWVGGDAPRQGGPEERMGCVARSTLGTLHVPAPHCLVGDWAPTPGTLWAAGLERDLERVRPAGGTLQVCRQGRGLAPEPRAQGEAEASRDGARENRSSRQSVGRGPPGGCRPPPSEAKLGCACGVLGILTHSPMSGEATRGGCPDDRHRRRAGAVPGRLLGARESSERCSTLPVTRAA</sequence>